<comment type="caution">
    <text evidence="1">The sequence shown here is derived from an EMBL/GenBank/DDBJ whole genome shotgun (WGS) entry which is preliminary data.</text>
</comment>
<organism evidence="1 2">
    <name type="scientific">Catharanthus roseus</name>
    <name type="common">Madagascar periwinkle</name>
    <name type="synonym">Vinca rosea</name>
    <dbReference type="NCBI Taxonomy" id="4058"/>
    <lineage>
        <taxon>Eukaryota</taxon>
        <taxon>Viridiplantae</taxon>
        <taxon>Streptophyta</taxon>
        <taxon>Embryophyta</taxon>
        <taxon>Tracheophyta</taxon>
        <taxon>Spermatophyta</taxon>
        <taxon>Magnoliopsida</taxon>
        <taxon>eudicotyledons</taxon>
        <taxon>Gunneridae</taxon>
        <taxon>Pentapetalae</taxon>
        <taxon>asterids</taxon>
        <taxon>lamiids</taxon>
        <taxon>Gentianales</taxon>
        <taxon>Apocynaceae</taxon>
        <taxon>Rauvolfioideae</taxon>
        <taxon>Vinceae</taxon>
        <taxon>Catharanthinae</taxon>
        <taxon>Catharanthus</taxon>
    </lineage>
</organism>
<proteinExistence type="predicted"/>
<gene>
    <name evidence="1" type="ORF">M9H77_17704</name>
</gene>
<dbReference type="Proteomes" id="UP001060085">
    <property type="component" value="Linkage Group LG04"/>
</dbReference>
<dbReference type="EMBL" id="CM044704">
    <property type="protein sequence ID" value="KAI5667851.1"/>
    <property type="molecule type" value="Genomic_DNA"/>
</dbReference>
<sequence>MKENENGKIRAKIDENRAVGNKSANLLCSVSQKVLANKDLSQTVGLALLSAVGFLASRIEDLISRFQSSTWRLERRPLKTFGISVAASIFNPKLSFLFLGCLELKKEEQSRATNWGLIRAID</sequence>
<evidence type="ECO:0000313" key="1">
    <source>
        <dbReference type="EMBL" id="KAI5667851.1"/>
    </source>
</evidence>
<evidence type="ECO:0000313" key="2">
    <source>
        <dbReference type="Proteomes" id="UP001060085"/>
    </source>
</evidence>
<accession>A0ACC0B5D6</accession>
<keyword evidence="2" id="KW-1185">Reference proteome</keyword>
<protein>
    <submittedName>
        <fullName evidence="1">Uncharacterized protein</fullName>
    </submittedName>
</protein>
<reference evidence="2" key="1">
    <citation type="journal article" date="2023" name="Nat. Plants">
        <title>Single-cell RNA sequencing provides a high-resolution roadmap for understanding the multicellular compartmentation of specialized metabolism.</title>
        <authorList>
            <person name="Sun S."/>
            <person name="Shen X."/>
            <person name="Li Y."/>
            <person name="Li Y."/>
            <person name="Wang S."/>
            <person name="Li R."/>
            <person name="Zhang H."/>
            <person name="Shen G."/>
            <person name="Guo B."/>
            <person name="Wei J."/>
            <person name="Xu J."/>
            <person name="St-Pierre B."/>
            <person name="Chen S."/>
            <person name="Sun C."/>
        </authorList>
    </citation>
    <scope>NUCLEOTIDE SEQUENCE [LARGE SCALE GENOMIC DNA]</scope>
</reference>
<name>A0ACC0B5D6_CATRO</name>